<feature type="coiled-coil region" evidence="4">
    <location>
        <begin position="178"/>
        <end position="226"/>
    </location>
</feature>
<feature type="domain" description="NAB" evidence="7">
    <location>
        <begin position="1"/>
        <end position="81"/>
    </location>
</feature>
<proteinExistence type="inferred from homology"/>
<dbReference type="Pfam" id="PF01849">
    <property type="entry name" value="NAC"/>
    <property type="match status" value="1"/>
</dbReference>
<evidence type="ECO:0000259" key="6">
    <source>
        <dbReference type="PROSITE" id="PS51151"/>
    </source>
</evidence>
<dbReference type="EMBL" id="JADGMS010000015">
    <property type="protein sequence ID" value="KAF9667464.1"/>
    <property type="molecule type" value="Genomic_DNA"/>
</dbReference>
<dbReference type="FunFam" id="2.20.70.30:FF:000001">
    <property type="entry name" value="Transcription factor BTF3 homolog"/>
    <property type="match status" value="1"/>
</dbReference>
<sequence length="556" mass="61933">MGGISLLQNTSGGLHNEGVDERVKMLLENFKSEEDMGCGDSFAERAEWFYQKRPQLLASLQDLYNGYTTLLDRCNRMEKGKRLSKHHSSPMSATFDDDQDQEDGGGSSSCRFLDWDAESSLSYQQPPTPIQDESSTILGIDEIVADLVMKNVGNDILADQLSDMEKQQLGQESIWRKVELLKKLLEVLESERIVLLNENVRMGHKMQALTEENKGLSSEAMFMKRKAGELARCVLKMREDHRVCMLTRKIEDLQGQIYGLEMRNREYYQQLLKKEELKEDKLSGGGGCGSKDGGVAYVGCCFQPEKLKLKKKNEAYASNGRWSKWWNKVKNLDVLLCGFQYVANKKGTPLSAVCEEFKRHSAPYPLPPPNPLNEPRLRLAQWNMLAGCNLAVMDREKLMKMATAVRTGGKGSVRRKKKAIHKTNTTDDKRLQSTLKRIGVNAIPAIEEVNIFKDDVVIQFQNPKVQASIAANTWVVSGAPQTKKLQDILPQVLSHLGPDNLDNLKKLAEQIQKQAAPGAGATAADAAAQDDDDDVPDLVPGETFEAAAEEGKVAAA</sequence>
<evidence type="ECO:0000313" key="8">
    <source>
        <dbReference type="EMBL" id="KAF9667464.1"/>
    </source>
</evidence>
<keyword evidence="2 4" id="KW-0175">Coiled coil</keyword>
<dbReference type="OrthoDB" id="1911293at2759"/>
<dbReference type="Proteomes" id="UP000657918">
    <property type="component" value="Unassembled WGS sequence"/>
</dbReference>
<feature type="domain" description="NAC-A/B" evidence="6">
    <location>
        <begin position="425"/>
        <end position="489"/>
    </location>
</feature>
<comment type="similarity">
    <text evidence="1 3">Belongs to the NAC-beta family.</text>
</comment>
<dbReference type="CDD" id="cd22055">
    <property type="entry name" value="NAC_BTF3"/>
    <property type="match status" value="1"/>
</dbReference>
<feature type="compositionally biased region" description="Low complexity" evidence="5">
    <location>
        <begin position="515"/>
        <end position="527"/>
    </location>
</feature>
<evidence type="ECO:0000259" key="7">
    <source>
        <dbReference type="PROSITE" id="PS51774"/>
    </source>
</evidence>
<evidence type="ECO:0000313" key="9">
    <source>
        <dbReference type="Proteomes" id="UP000657918"/>
    </source>
</evidence>
<protein>
    <recommendedName>
        <fullName evidence="3">Nascent polypeptide-associated complex subunit beta</fullName>
    </recommendedName>
</protein>
<dbReference type="SMART" id="SM01407">
    <property type="entry name" value="NAC"/>
    <property type="match status" value="1"/>
</dbReference>
<dbReference type="InterPro" id="IPR011684">
    <property type="entry name" value="NAB"/>
</dbReference>
<keyword evidence="9" id="KW-1185">Reference proteome</keyword>
<dbReference type="PANTHER" id="PTHR10351">
    <property type="entry name" value="TRANSCRIPTION FACTOR BTF3 FAMILY MEMBER"/>
    <property type="match status" value="1"/>
</dbReference>
<evidence type="ECO:0000256" key="1">
    <source>
        <dbReference type="ARBA" id="ARBA00005296"/>
    </source>
</evidence>
<gene>
    <name evidence="8" type="ORF">SADUNF_Sadunf15G0025800</name>
</gene>
<reference evidence="8 9" key="1">
    <citation type="submission" date="2020-10" db="EMBL/GenBank/DDBJ databases">
        <title>Plant Genome Project.</title>
        <authorList>
            <person name="Zhang R.-G."/>
        </authorList>
    </citation>
    <scope>NUCLEOTIDE SEQUENCE [LARGE SCALE GENOMIC DNA]</scope>
    <source>
        <strain evidence="8">FAFU-HL-1</strain>
        <tissue evidence="8">Leaf</tissue>
    </source>
</reference>
<evidence type="ECO:0000256" key="2">
    <source>
        <dbReference type="ARBA" id="ARBA00023054"/>
    </source>
</evidence>
<dbReference type="InterPro" id="IPR038187">
    <property type="entry name" value="NAC_A/B_dom_sf"/>
</dbReference>
<dbReference type="Gene3D" id="2.20.70.30">
    <property type="entry name" value="Nascent polypeptide-associated complex domain"/>
    <property type="match status" value="1"/>
</dbReference>
<name>A0A835JFA9_9ROSI</name>
<dbReference type="PROSITE" id="PS51151">
    <property type="entry name" value="NAC_AB"/>
    <property type="match status" value="1"/>
</dbReference>
<keyword evidence="3" id="KW-0804">Transcription</keyword>
<feature type="region of interest" description="Disordered" evidence="5">
    <location>
        <begin position="515"/>
        <end position="541"/>
    </location>
</feature>
<organism evidence="8 9">
    <name type="scientific">Salix dunnii</name>
    <dbReference type="NCBI Taxonomy" id="1413687"/>
    <lineage>
        <taxon>Eukaryota</taxon>
        <taxon>Viridiplantae</taxon>
        <taxon>Streptophyta</taxon>
        <taxon>Embryophyta</taxon>
        <taxon>Tracheophyta</taxon>
        <taxon>Spermatophyta</taxon>
        <taxon>Magnoliopsida</taxon>
        <taxon>eudicotyledons</taxon>
        <taxon>Gunneridae</taxon>
        <taxon>Pentapetalae</taxon>
        <taxon>rosids</taxon>
        <taxon>fabids</taxon>
        <taxon>Malpighiales</taxon>
        <taxon>Salicaceae</taxon>
        <taxon>Saliceae</taxon>
        <taxon>Salix</taxon>
    </lineage>
</organism>
<evidence type="ECO:0000256" key="3">
    <source>
        <dbReference type="RuleBase" id="RU361272"/>
    </source>
</evidence>
<dbReference type="InterPro" id="IPR039370">
    <property type="entry name" value="BTF3"/>
</dbReference>
<comment type="subunit">
    <text evidence="3">Part of the nascent polypeptide-associated complex (NAC).</text>
</comment>
<feature type="region of interest" description="Disordered" evidence="5">
    <location>
        <begin position="81"/>
        <end position="109"/>
    </location>
</feature>
<accession>A0A835JFA9</accession>
<dbReference type="InterPro" id="IPR002715">
    <property type="entry name" value="Nas_poly-pep-assoc_cplx_dom"/>
</dbReference>
<dbReference type="GO" id="GO:0003779">
    <property type="term" value="F:actin binding"/>
    <property type="evidence" value="ECO:0007669"/>
    <property type="project" value="InterPro"/>
</dbReference>
<dbReference type="AlphaFoldDB" id="A0A835JFA9"/>
<dbReference type="PROSITE" id="PS51774">
    <property type="entry name" value="NAB"/>
    <property type="match status" value="1"/>
</dbReference>
<evidence type="ECO:0000256" key="4">
    <source>
        <dbReference type="SAM" id="Coils"/>
    </source>
</evidence>
<evidence type="ECO:0000256" key="5">
    <source>
        <dbReference type="SAM" id="MobiDB-lite"/>
    </source>
</evidence>
<keyword evidence="3" id="KW-0805">Transcription regulation</keyword>
<comment type="caution">
    <text evidence="8">The sequence shown here is derived from an EMBL/GenBank/DDBJ whole genome shotgun (WGS) entry which is preliminary data.</text>
</comment>